<accession>A0A6P1TV83</accession>
<keyword evidence="1" id="KW-0238">DNA-binding</keyword>
<dbReference type="Pfam" id="PF12833">
    <property type="entry name" value="HTH_18"/>
    <property type="match status" value="1"/>
</dbReference>
<dbReference type="PROSITE" id="PS01124">
    <property type="entry name" value="HTH_ARAC_FAMILY_2"/>
    <property type="match status" value="1"/>
</dbReference>
<dbReference type="AlphaFoldDB" id="A0A6P1TV83"/>
<sequence>MAHLNSIYQPITAQPFISSKVHSGYAPCAPLKPFIKTFWGTEEPTAIMSSIENEPSLIIPDGCVDIIFTVNHSTNKVSCGYCGIYDKPTLAASIKSERNISRFAIQFYFWSAHLFTSCHMRDSYGVFGDLDVYFEGWKNFFEDMLILNRTISDRIRLTEKFLLEKYSITMYNHNLFNAIYHILNEKGAVSMKEICGYTAVSQRQLERLFLEYIGTTPKKISNLVRYQNVLYDLINSYGFDVQDTVEKYKFTDQSHLLNEFKKYHSMTPNQAKQFALGLE</sequence>
<organism evidence="3 4">
    <name type="scientific">Anaerocolumna sedimenticola</name>
    <dbReference type="NCBI Taxonomy" id="2696063"/>
    <lineage>
        <taxon>Bacteria</taxon>
        <taxon>Bacillati</taxon>
        <taxon>Bacillota</taxon>
        <taxon>Clostridia</taxon>
        <taxon>Lachnospirales</taxon>
        <taxon>Lachnospiraceae</taxon>
        <taxon>Anaerocolumna</taxon>
    </lineage>
</organism>
<evidence type="ECO:0000313" key="3">
    <source>
        <dbReference type="EMBL" id="QHQ63345.1"/>
    </source>
</evidence>
<feature type="domain" description="HTH araC/xylS-type" evidence="2">
    <location>
        <begin position="173"/>
        <end position="274"/>
    </location>
</feature>
<evidence type="ECO:0000259" key="2">
    <source>
        <dbReference type="PROSITE" id="PS01124"/>
    </source>
</evidence>
<dbReference type="RefSeq" id="WP_161840167.1">
    <property type="nucleotide sequence ID" value="NZ_CP048000.1"/>
</dbReference>
<dbReference type="Proteomes" id="UP000464314">
    <property type="component" value="Chromosome"/>
</dbReference>
<dbReference type="SMART" id="SM00342">
    <property type="entry name" value="HTH_ARAC"/>
    <property type="match status" value="1"/>
</dbReference>
<dbReference type="GO" id="GO:0003700">
    <property type="term" value="F:DNA-binding transcription factor activity"/>
    <property type="evidence" value="ECO:0007669"/>
    <property type="project" value="InterPro"/>
</dbReference>
<reference evidence="3 4" key="1">
    <citation type="submission" date="2020-01" db="EMBL/GenBank/DDBJ databases">
        <title>Genome analysis of Anaerocolumna sp. CBA3638.</title>
        <authorList>
            <person name="Kim J."/>
            <person name="Roh S.W."/>
        </authorList>
    </citation>
    <scope>NUCLEOTIDE SEQUENCE [LARGE SCALE GENOMIC DNA]</scope>
    <source>
        <strain evidence="3 4">CBA3638</strain>
    </source>
</reference>
<evidence type="ECO:0000256" key="1">
    <source>
        <dbReference type="ARBA" id="ARBA00023125"/>
    </source>
</evidence>
<gene>
    <name evidence="3" type="ORF">Ana3638_23325</name>
</gene>
<dbReference type="InterPro" id="IPR046532">
    <property type="entry name" value="DUF6597"/>
</dbReference>
<name>A0A6P1TV83_9FIRM</name>
<protein>
    <submittedName>
        <fullName evidence="3">Helix-turn-helix domain-containing protein</fullName>
    </submittedName>
</protein>
<dbReference type="EMBL" id="CP048000">
    <property type="protein sequence ID" value="QHQ63345.1"/>
    <property type="molecule type" value="Genomic_DNA"/>
</dbReference>
<dbReference type="GO" id="GO:0043565">
    <property type="term" value="F:sequence-specific DNA binding"/>
    <property type="evidence" value="ECO:0007669"/>
    <property type="project" value="InterPro"/>
</dbReference>
<keyword evidence="4" id="KW-1185">Reference proteome</keyword>
<dbReference type="Pfam" id="PF20240">
    <property type="entry name" value="DUF6597"/>
    <property type="match status" value="1"/>
</dbReference>
<dbReference type="KEGG" id="anr:Ana3638_23325"/>
<dbReference type="InterPro" id="IPR018060">
    <property type="entry name" value="HTH_AraC"/>
</dbReference>
<evidence type="ECO:0000313" key="4">
    <source>
        <dbReference type="Proteomes" id="UP000464314"/>
    </source>
</evidence>
<dbReference type="PANTHER" id="PTHR43280">
    <property type="entry name" value="ARAC-FAMILY TRANSCRIPTIONAL REGULATOR"/>
    <property type="match status" value="1"/>
</dbReference>
<proteinExistence type="predicted"/>
<dbReference type="PANTHER" id="PTHR43280:SF2">
    <property type="entry name" value="HTH-TYPE TRANSCRIPTIONAL REGULATOR EXSA"/>
    <property type="match status" value="1"/>
</dbReference>
<dbReference type="Gene3D" id="1.10.10.60">
    <property type="entry name" value="Homeodomain-like"/>
    <property type="match status" value="1"/>
</dbReference>